<dbReference type="WBParaSite" id="DME_0000078101-mRNA-1">
    <property type="protein sequence ID" value="DME_0000078101-mRNA-1"/>
    <property type="gene ID" value="DME_0000078101"/>
</dbReference>
<evidence type="ECO:0000259" key="7">
    <source>
        <dbReference type="PROSITE" id="PS51011"/>
    </source>
</evidence>
<keyword evidence="3" id="KW-0238">DNA-binding</keyword>
<feature type="region of interest" description="Disordered" evidence="6">
    <location>
        <begin position="36"/>
        <end position="80"/>
    </location>
</feature>
<dbReference type="InterPro" id="IPR001606">
    <property type="entry name" value="ARID_dom"/>
</dbReference>
<dbReference type="Gene3D" id="1.10.150.60">
    <property type="entry name" value="ARID DNA-binding domain"/>
    <property type="match status" value="1"/>
</dbReference>
<feature type="compositionally biased region" description="Basic and acidic residues" evidence="6">
    <location>
        <begin position="427"/>
        <end position="437"/>
    </location>
</feature>
<dbReference type="EMBL" id="UYYG01001151">
    <property type="protein sequence ID" value="VDN55168.1"/>
    <property type="molecule type" value="Genomic_DNA"/>
</dbReference>
<feature type="region of interest" description="Disordered" evidence="6">
    <location>
        <begin position="486"/>
        <end position="621"/>
    </location>
</feature>
<dbReference type="GO" id="GO:0006357">
    <property type="term" value="P:regulation of transcription by RNA polymerase II"/>
    <property type="evidence" value="ECO:0007669"/>
    <property type="project" value="TreeGrafter"/>
</dbReference>
<feature type="compositionally biased region" description="Basic residues" evidence="6">
    <location>
        <begin position="381"/>
        <end position="393"/>
    </location>
</feature>
<evidence type="ECO:0000313" key="11">
    <source>
        <dbReference type="WBParaSite" id="DME_0000078101-mRNA-1"/>
    </source>
</evidence>
<feature type="compositionally biased region" description="Basic residues" evidence="6">
    <location>
        <begin position="1114"/>
        <end position="1134"/>
    </location>
</feature>
<feature type="compositionally biased region" description="Basic and acidic residues" evidence="6">
    <location>
        <begin position="486"/>
        <end position="503"/>
    </location>
</feature>
<keyword evidence="4" id="KW-0804">Transcription</keyword>
<reference evidence="8 10" key="2">
    <citation type="submission" date="2018-11" db="EMBL/GenBank/DDBJ databases">
        <authorList>
            <consortium name="Pathogen Informatics"/>
        </authorList>
    </citation>
    <scope>NUCLEOTIDE SEQUENCE [LARGE SCALE GENOMIC DNA]</scope>
</reference>
<feature type="compositionally biased region" description="Acidic residues" evidence="6">
    <location>
        <begin position="1153"/>
        <end position="1163"/>
    </location>
</feature>
<dbReference type="InterPro" id="IPR016197">
    <property type="entry name" value="Chromo-like_dom_sf"/>
</dbReference>
<evidence type="ECO:0000313" key="8">
    <source>
        <dbReference type="EMBL" id="VDN55168.1"/>
    </source>
</evidence>
<feature type="compositionally biased region" description="Basic residues" evidence="6">
    <location>
        <begin position="231"/>
        <end position="241"/>
    </location>
</feature>
<dbReference type="GO" id="GO:0005634">
    <property type="term" value="C:nucleus"/>
    <property type="evidence" value="ECO:0007669"/>
    <property type="project" value="TreeGrafter"/>
</dbReference>
<evidence type="ECO:0000256" key="3">
    <source>
        <dbReference type="ARBA" id="ARBA00023125"/>
    </source>
</evidence>
<protein>
    <submittedName>
        <fullName evidence="11">ARID domain-containing protein</fullName>
    </submittedName>
</protein>
<evidence type="ECO:0000313" key="9">
    <source>
        <dbReference type="Proteomes" id="UP000038040"/>
    </source>
</evidence>
<feature type="compositionally biased region" description="Basic and acidic residues" evidence="6">
    <location>
        <begin position="543"/>
        <end position="554"/>
    </location>
</feature>
<keyword evidence="1" id="KW-0156">Chromatin regulator</keyword>
<evidence type="ECO:0000313" key="10">
    <source>
        <dbReference type="Proteomes" id="UP000274756"/>
    </source>
</evidence>
<feature type="compositionally biased region" description="Polar residues" evidence="6">
    <location>
        <begin position="596"/>
        <end position="614"/>
    </location>
</feature>
<feature type="compositionally biased region" description="Polar residues" evidence="6">
    <location>
        <begin position="838"/>
        <end position="847"/>
    </location>
</feature>
<accession>A0A0N4U293</accession>
<dbReference type="Pfam" id="PF01388">
    <property type="entry name" value="ARID"/>
    <property type="match status" value="1"/>
</dbReference>
<feature type="region of interest" description="Disordered" evidence="6">
    <location>
        <begin position="1082"/>
        <end position="1164"/>
    </location>
</feature>
<evidence type="ECO:0000256" key="1">
    <source>
        <dbReference type="ARBA" id="ARBA00022853"/>
    </source>
</evidence>
<dbReference type="InterPro" id="IPR051232">
    <property type="entry name" value="ARID/SWI1_ChromRemod"/>
</dbReference>
<name>A0A0N4U293_DRAME</name>
<dbReference type="SMART" id="SM01014">
    <property type="entry name" value="ARID"/>
    <property type="match status" value="1"/>
</dbReference>
<dbReference type="Proteomes" id="UP000038040">
    <property type="component" value="Unplaced"/>
</dbReference>
<feature type="region of interest" description="Disordered" evidence="6">
    <location>
        <begin position="781"/>
        <end position="806"/>
    </location>
</feature>
<proteinExistence type="predicted"/>
<keyword evidence="2" id="KW-0805">Transcription regulation</keyword>
<keyword evidence="10" id="KW-1185">Reference proteome</keyword>
<reference evidence="11" key="1">
    <citation type="submission" date="2017-02" db="UniProtKB">
        <authorList>
            <consortium name="WormBaseParasite"/>
        </authorList>
    </citation>
    <scope>IDENTIFICATION</scope>
</reference>
<dbReference type="PANTHER" id="PTHR13964:SF27">
    <property type="entry name" value="HAT-TRICK, ISOFORM D"/>
    <property type="match status" value="1"/>
</dbReference>
<evidence type="ECO:0000256" key="6">
    <source>
        <dbReference type="SAM" id="MobiDB-lite"/>
    </source>
</evidence>
<dbReference type="InterPro" id="IPR012603">
    <property type="entry name" value="ARID4A/B_PWWP"/>
</dbReference>
<evidence type="ECO:0000256" key="4">
    <source>
        <dbReference type="ARBA" id="ARBA00023163"/>
    </source>
</evidence>
<sequence>MKWVLKSVKKKSKVLQSNLSQKNEALDENLEFKSPKKIQKGKMESLVQSEDGTMSSLSKANPSKGQSKKTDKKRQQEKISGEPKFCKRSKFDKTKDDWTVGDVVAAYGDCSRKGKWTPAIIVSANALKASMKEALAVDEDDIILRSFRDSKYFCSEPNTLLPLEANAVKSSEVFSKIALDRANPVFLGLLPAGWEHHQIFGGDKTNLKPKSESSFSHKKVAASNKKEMPRRQKAKEVKRKAVSSESSSYEESSEGEEYGAERDQFTAQLYKFHEERGTPINKAPILGGKDIDMFRLHNVVQMYGGKKKVTEHSKWKKVLCRMRLEGCPGATPIAVKNAYSRYLDHFNSFYRNLGLSDWPTHSTSSRSVRLPRPTDREIERYHRKKENIKKKDKKTLEAGGKTVKDKRRLSKLGKEKEGKKQNMKGKKLSDIRREKKQSASSESSEYSKLVSTTDKLNATSNSKQWENKDINVENEGKLKEEIIAYEEKSYSDRGKSEEISELRSRRRRKTSENIEELLKKVCKSPQKPSKNLGFSERKRRRKNSDDCVVKPISEKKRKMIRNLRIKKEPTMSFEDSDDEGGTQLSRHSGRKKQSGRARSTLSPSSISSGQTKYSELSREGVNRSKTRDIDMIEKKEADFVAVTPLTRFSIGQDVLAYHNGNWYGARIVKVEYQAGIEDIVVLLSEYEERKKETDGNADSVRNTAEIWLNCQLESQLENTNCFLHYLGWNPRYDESVNCSRIRVLRKDWNSSLCMFKKYALDTISVDTINLAAEWRSGDTFQSTRIKPTNSTDQSKTRTRRISASHYERQATKIEQIETISRARSQSNASIGSKVRSDITPSRSTPSPKISAFAPSKAVASSELADTVTSFNMLSTCELESSTQSSAATIPACSYEELDIAAVGKTSLLPNSECISYSARYSDSDVQLNVDPSKMLFSDDSFTAQNALIEEESSNKIAENMDSNSSEASASITCCASFVRKADHCCSTIIYPYFSSFTEEIYEHSQGNFYISSHSAAQLSIKSKNESHRSKDHPKSIVVPEIHQVPQEILESLSQKFDENEVATVSSVASGVFKLEEKLRGSSSASTGVTDDLQSGEVPAGEIDDDQAVGISHSRFQRHKSVRGGTRRKRYKNRRSSLSDKKNVKCGRNSENTFDSDEDSESDIEGCTTTRDNLHALKIRIQQQIGDEMLEEAALSMGLPGIDITASHEVKIIQYLERMQKIRELYVEAKAKQVRLDRRFQQRERERKKEGNISHYDDPSH</sequence>
<dbReference type="PANTHER" id="PTHR13964">
    <property type="entry name" value="RBP-RELATED"/>
    <property type="match status" value="1"/>
</dbReference>
<dbReference type="Gene3D" id="2.30.30.140">
    <property type="match status" value="2"/>
</dbReference>
<dbReference type="GO" id="GO:0006325">
    <property type="term" value="P:chromatin organization"/>
    <property type="evidence" value="ECO:0007669"/>
    <property type="project" value="UniProtKB-KW"/>
</dbReference>
<dbReference type="SUPFAM" id="SSF54160">
    <property type="entry name" value="Chromo domain-like"/>
    <property type="match status" value="1"/>
</dbReference>
<feature type="region of interest" description="Disordered" evidence="6">
    <location>
        <begin position="824"/>
        <end position="850"/>
    </location>
</feature>
<dbReference type="Pfam" id="PF08169">
    <property type="entry name" value="RBB1NT"/>
    <property type="match status" value="1"/>
</dbReference>
<feature type="domain" description="ARID" evidence="7">
    <location>
        <begin position="259"/>
        <end position="351"/>
    </location>
</feature>
<gene>
    <name evidence="8" type="ORF">DME_LOCUS5141</name>
</gene>
<evidence type="ECO:0000256" key="2">
    <source>
        <dbReference type="ARBA" id="ARBA00023015"/>
    </source>
</evidence>
<organism evidence="9 11">
    <name type="scientific">Dracunculus medinensis</name>
    <name type="common">Guinea worm</name>
    <dbReference type="NCBI Taxonomy" id="318479"/>
    <lineage>
        <taxon>Eukaryota</taxon>
        <taxon>Metazoa</taxon>
        <taxon>Ecdysozoa</taxon>
        <taxon>Nematoda</taxon>
        <taxon>Chromadorea</taxon>
        <taxon>Rhabditida</taxon>
        <taxon>Spirurina</taxon>
        <taxon>Dracunculoidea</taxon>
        <taxon>Dracunculidae</taxon>
        <taxon>Dracunculus</taxon>
    </lineage>
</organism>
<dbReference type="GO" id="GO:0000976">
    <property type="term" value="F:transcription cis-regulatory region binding"/>
    <property type="evidence" value="ECO:0007669"/>
    <property type="project" value="TreeGrafter"/>
</dbReference>
<feature type="compositionally biased region" description="Basic residues" evidence="6">
    <location>
        <begin position="555"/>
        <end position="564"/>
    </location>
</feature>
<dbReference type="PROSITE" id="PS51011">
    <property type="entry name" value="ARID"/>
    <property type="match status" value="1"/>
</dbReference>
<dbReference type="OrthoDB" id="10068428at2759"/>
<feature type="compositionally biased region" description="Basic and acidic residues" evidence="6">
    <location>
        <begin position="510"/>
        <end position="519"/>
    </location>
</feature>
<dbReference type="Proteomes" id="UP000274756">
    <property type="component" value="Unassembled WGS sequence"/>
</dbReference>
<feature type="compositionally biased region" description="Polar residues" evidence="6">
    <location>
        <begin position="781"/>
        <end position="793"/>
    </location>
</feature>
<keyword evidence="5" id="KW-0539">Nucleus</keyword>
<feature type="region of interest" description="Disordered" evidence="6">
    <location>
        <begin position="1239"/>
        <end position="1260"/>
    </location>
</feature>
<dbReference type="SMART" id="SM00501">
    <property type="entry name" value="BRIGHT"/>
    <property type="match status" value="1"/>
</dbReference>
<feature type="compositionally biased region" description="Polar residues" evidence="6">
    <location>
        <begin position="46"/>
        <end position="65"/>
    </location>
</feature>
<feature type="compositionally biased region" description="Low complexity" evidence="6">
    <location>
        <begin position="438"/>
        <end position="451"/>
    </location>
</feature>
<dbReference type="SUPFAM" id="SSF46774">
    <property type="entry name" value="ARID-like"/>
    <property type="match status" value="1"/>
</dbReference>
<feature type="region of interest" description="Disordered" evidence="6">
    <location>
        <begin position="205"/>
        <end position="258"/>
    </location>
</feature>
<feature type="region of interest" description="Disordered" evidence="6">
    <location>
        <begin position="360"/>
        <end position="453"/>
    </location>
</feature>
<feature type="compositionally biased region" description="Polar residues" evidence="6">
    <location>
        <begin position="1082"/>
        <end position="1092"/>
    </location>
</feature>
<dbReference type="InterPro" id="IPR036431">
    <property type="entry name" value="ARID_dom_sf"/>
</dbReference>
<dbReference type="AlphaFoldDB" id="A0A0N4U293"/>
<evidence type="ECO:0000256" key="5">
    <source>
        <dbReference type="ARBA" id="ARBA00023242"/>
    </source>
</evidence>
<dbReference type="STRING" id="318479.A0A0N4U293"/>